<protein>
    <submittedName>
        <fullName evidence="10">BT1A1 protein</fullName>
    </submittedName>
</protein>
<dbReference type="SUPFAM" id="SSF49899">
    <property type="entry name" value="Concanavalin A-like lectins/glucanases"/>
    <property type="match status" value="1"/>
</dbReference>
<reference evidence="10 11" key="1">
    <citation type="submission" date="2019-09" db="EMBL/GenBank/DDBJ databases">
        <title>Bird 10,000 Genomes (B10K) Project - Family phase.</title>
        <authorList>
            <person name="Zhang G."/>
        </authorList>
    </citation>
    <scope>NUCLEOTIDE SEQUENCE [LARGE SCALE GENOMIC DNA]</scope>
    <source>
        <strain evidence="10">B10K-DU-002-59</strain>
        <tissue evidence="10">Muscle</tissue>
    </source>
</reference>
<keyword evidence="7" id="KW-0393">Immunoglobulin domain</keyword>
<evidence type="ECO:0000259" key="9">
    <source>
        <dbReference type="PROSITE" id="PS50835"/>
    </source>
</evidence>
<dbReference type="PROSITE" id="PS50188">
    <property type="entry name" value="B302_SPRY"/>
    <property type="match status" value="1"/>
</dbReference>
<feature type="domain" description="B30.2/SPRY" evidence="8">
    <location>
        <begin position="285"/>
        <end position="460"/>
    </location>
</feature>
<evidence type="ECO:0000256" key="1">
    <source>
        <dbReference type="ARBA" id="ARBA00004479"/>
    </source>
</evidence>
<dbReference type="InterPro" id="IPR007110">
    <property type="entry name" value="Ig-like_dom"/>
</dbReference>
<dbReference type="InterPro" id="IPR036179">
    <property type="entry name" value="Ig-like_dom_sf"/>
</dbReference>
<dbReference type="PROSITE" id="PS50835">
    <property type="entry name" value="IG_LIKE"/>
    <property type="match status" value="1"/>
</dbReference>
<name>A0A7L2YHH9_JACJC</name>
<dbReference type="FunFam" id="2.60.120.920:FF:000004">
    <property type="entry name" value="Butyrophilin subfamily 1 member A1"/>
    <property type="match status" value="1"/>
</dbReference>
<dbReference type="OrthoDB" id="6105938at2759"/>
<keyword evidence="11" id="KW-1185">Reference proteome</keyword>
<dbReference type="InterPro" id="IPR053896">
    <property type="entry name" value="BTN3A2-like_Ig-C"/>
</dbReference>
<keyword evidence="3" id="KW-0812">Transmembrane</keyword>
<dbReference type="SUPFAM" id="SSF48726">
    <property type="entry name" value="Immunoglobulin"/>
    <property type="match status" value="2"/>
</dbReference>
<keyword evidence="5" id="KW-1133">Transmembrane helix</keyword>
<feature type="non-terminal residue" evidence="10">
    <location>
        <position position="460"/>
    </location>
</feature>
<dbReference type="CDD" id="cd13733">
    <property type="entry name" value="SPRY_PRY_C-I_1"/>
    <property type="match status" value="1"/>
</dbReference>
<dbReference type="InterPro" id="IPR003877">
    <property type="entry name" value="SPRY_dom"/>
</dbReference>
<dbReference type="PANTHER" id="PTHR24103">
    <property type="entry name" value="E3 UBIQUITIN-PROTEIN LIGASE TRIM"/>
    <property type="match status" value="1"/>
</dbReference>
<keyword evidence="6" id="KW-0472">Membrane</keyword>
<comment type="similarity">
    <text evidence="2">Belongs to the immunoglobulin superfamily. BTN/MOG family.</text>
</comment>
<dbReference type="GO" id="GO:0016020">
    <property type="term" value="C:membrane"/>
    <property type="evidence" value="ECO:0007669"/>
    <property type="project" value="UniProtKB-SubCell"/>
</dbReference>
<dbReference type="InterPro" id="IPR013106">
    <property type="entry name" value="Ig_V-set"/>
</dbReference>
<dbReference type="EMBL" id="VZTM01012181">
    <property type="protein sequence ID" value="NXS94332.1"/>
    <property type="molecule type" value="Genomic_DNA"/>
</dbReference>
<dbReference type="Pfam" id="PF22705">
    <property type="entry name" value="C2-set_3"/>
    <property type="match status" value="1"/>
</dbReference>
<organism evidence="10 11">
    <name type="scientific">Jacana jacana</name>
    <name type="common">Wattled jacana</name>
    <name type="synonym">Parra jacana</name>
    <dbReference type="NCBI Taxonomy" id="54508"/>
    <lineage>
        <taxon>Eukaryota</taxon>
        <taxon>Metazoa</taxon>
        <taxon>Chordata</taxon>
        <taxon>Craniata</taxon>
        <taxon>Vertebrata</taxon>
        <taxon>Euteleostomi</taxon>
        <taxon>Archelosauria</taxon>
        <taxon>Archosauria</taxon>
        <taxon>Dinosauria</taxon>
        <taxon>Saurischia</taxon>
        <taxon>Theropoda</taxon>
        <taxon>Coelurosauria</taxon>
        <taxon>Aves</taxon>
        <taxon>Neognathae</taxon>
        <taxon>Neoaves</taxon>
        <taxon>Charadriiformes</taxon>
        <taxon>Jacanidae</taxon>
        <taxon>Jacana</taxon>
    </lineage>
</organism>
<feature type="non-terminal residue" evidence="10">
    <location>
        <position position="1"/>
    </location>
</feature>
<evidence type="ECO:0000313" key="11">
    <source>
        <dbReference type="Proteomes" id="UP000550086"/>
    </source>
</evidence>
<dbReference type="SMART" id="SM00589">
    <property type="entry name" value="PRY"/>
    <property type="match status" value="1"/>
</dbReference>
<dbReference type="Gene3D" id="2.60.120.920">
    <property type="match status" value="1"/>
</dbReference>
<evidence type="ECO:0000256" key="3">
    <source>
        <dbReference type="ARBA" id="ARBA00022692"/>
    </source>
</evidence>
<comment type="subcellular location">
    <subcellularLocation>
        <location evidence="1">Membrane</location>
        <topology evidence="1">Single-pass type I membrane protein</topology>
    </subcellularLocation>
</comment>
<dbReference type="SMART" id="SM00449">
    <property type="entry name" value="SPRY"/>
    <property type="match status" value="1"/>
</dbReference>
<evidence type="ECO:0000256" key="7">
    <source>
        <dbReference type="ARBA" id="ARBA00023319"/>
    </source>
</evidence>
<dbReference type="Proteomes" id="UP000550086">
    <property type="component" value="Unassembled WGS sequence"/>
</dbReference>
<dbReference type="InterPro" id="IPR013783">
    <property type="entry name" value="Ig-like_fold"/>
</dbReference>
<dbReference type="Pfam" id="PF00622">
    <property type="entry name" value="SPRY"/>
    <property type="match status" value="1"/>
</dbReference>
<evidence type="ECO:0000256" key="2">
    <source>
        <dbReference type="ARBA" id="ARBA00007591"/>
    </source>
</evidence>
<dbReference type="InterPro" id="IPR006574">
    <property type="entry name" value="PRY"/>
</dbReference>
<dbReference type="Gene3D" id="2.60.40.10">
    <property type="entry name" value="Immunoglobulins"/>
    <property type="match status" value="2"/>
</dbReference>
<gene>
    <name evidence="10" type="primary">Btn1a1_1</name>
    <name evidence="10" type="ORF">JACJAC_R09424</name>
</gene>
<comment type="caution">
    <text evidence="10">The sequence shown here is derived from an EMBL/GenBank/DDBJ whole genome shotgun (WGS) entry which is preliminary data.</text>
</comment>
<dbReference type="Pfam" id="PF13765">
    <property type="entry name" value="PRY"/>
    <property type="match status" value="1"/>
</dbReference>
<evidence type="ECO:0000256" key="5">
    <source>
        <dbReference type="ARBA" id="ARBA00022989"/>
    </source>
</evidence>
<dbReference type="SMART" id="SM00409">
    <property type="entry name" value="IG"/>
    <property type="match status" value="1"/>
</dbReference>
<accession>A0A7L2YHH9</accession>
<dbReference type="InterPro" id="IPR043136">
    <property type="entry name" value="B30.2/SPRY_sf"/>
</dbReference>
<dbReference type="Pfam" id="PF07686">
    <property type="entry name" value="V-set"/>
    <property type="match status" value="1"/>
</dbReference>
<dbReference type="InterPro" id="IPR003599">
    <property type="entry name" value="Ig_sub"/>
</dbReference>
<dbReference type="InterPro" id="IPR001870">
    <property type="entry name" value="B30.2/SPRY"/>
</dbReference>
<evidence type="ECO:0000259" key="8">
    <source>
        <dbReference type="PROSITE" id="PS50188"/>
    </source>
</evidence>
<feature type="domain" description="Ig-like" evidence="9">
    <location>
        <begin position="8"/>
        <end position="118"/>
    </location>
</feature>
<dbReference type="InterPro" id="IPR013320">
    <property type="entry name" value="ConA-like_dom_sf"/>
</dbReference>
<dbReference type="InterPro" id="IPR050143">
    <property type="entry name" value="TRIM/RBCC"/>
</dbReference>
<keyword evidence="4" id="KW-0732">Signal</keyword>
<evidence type="ECO:0000256" key="4">
    <source>
        <dbReference type="ARBA" id="ARBA00022729"/>
    </source>
</evidence>
<dbReference type="PRINTS" id="PR01407">
    <property type="entry name" value="BUTYPHLNCDUF"/>
</dbReference>
<proteinExistence type="inferred from homology"/>
<sequence>LFLAGEVPVTVSIEPSIVLVGDQVTLSCQVTGSVPYNTSVLWYKTEKGRDAPLCSSSSLGGVVERCQDGEEGRIAGRWQGRALLLVIWQVQVADEGAYVCALNGGAVAQEATTHLDVTAIGYKPTLDRDMQEEGMCRYTCKSKRWYPKPEVFWTNYGGDTVNVEATTNVTWSERDLFTVQSSITVPCDNVDVVCVVKLLKFKISRSVVIPSSLLLAENLKKEIGEFHFLPGGHISHLILRCEVLHSVLLMGSGFELIEALVLVGKLRGRCGKIFRMKCSTASFSSCIFALKEYLLTPKFLLVDDIRVDGDTAHPNLSIDVDKKRFTHKSHAQKTTETERSFDASVCVLGSEGFFSGKHYWEVDVEKSNDWDLGVAGRSAQRKGVISLSPKDQFWALGLSFKSYWARTDPSTRLAVQKNPKKVGVYLDFEEKSVTFFNVTDMSVMFTFRDCAFSEELYPFF</sequence>
<dbReference type="SMART" id="SM00406">
    <property type="entry name" value="IGv"/>
    <property type="match status" value="1"/>
</dbReference>
<evidence type="ECO:0000256" key="6">
    <source>
        <dbReference type="ARBA" id="ARBA00023136"/>
    </source>
</evidence>
<evidence type="ECO:0000313" key="10">
    <source>
        <dbReference type="EMBL" id="NXS94332.1"/>
    </source>
</evidence>
<dbReference type="AlphaFoldDB" id="A0A7L2YHH9"/>
<dbReference type="InterPro" id="IPR003879">
    <property type="entry name" value="Butyrophylin_SPRY"/>
</dbReference>